<keyword evidence="3" id="KW-1185">Reference proteome</keyword>
<feature type="compositionally biased region" description="Basic and acidic residues" evidence="1">
    <location>
        <begin position="328"/>
        <end position="344"/>
    </location>
</feature>
<evidence type="ECO:0000313" key="3">
    <source>
        <dbReference type="Proteomes" id="UP001604043"/>
    </source>
</evidence>
<gene>
    <name evidence="2" type="ORF">V5F30_08050</name>
</gene>
<feature type="region of interest" description="Disordered" evidence="1">
    <location>
        <begin position="309"/>
        <end position="351"/>
    </location>
</feature>
<sequence>MDQFVEMLRAAQGGQAMENIGRMYGLSAQQAQQVAEAVMPAFGEAFKQASQSPESLAALMTLMTSGPYGAFYSQPAPPAELTRAGSEALDTVFGSSEVSRAVAAHVASSTGLGMAMVKQVMPTYATLVVGGLAKSLAASGALQQMLAAMLSRMPGQTEQKIAPISSGNPWIDAFLAFTSTATEQGGRSYSTGNPWADAYAQMMFQRAAPPPAPQRNPANAWQDVVNAMSKTMMQAGVPPTREKPPEPPPAPLLPFQNFFAQMFAQGFPPPFPPPAQPGAPDASRQAYAVPEFWLNIMRSAAASMAAATQSMNAVTQNGQTVQEAETLPPDRPRLGRADGDKPAADRFSGGK</sequence>
<dbReference type="Proteomes" id="UP001604043">
    <property type="component" value="Unassembled WGS sequence"/>
</dbReference>
<evidence type="ECO:0000313" key="2">
    <source>
        <dbReference type="EMBL" id="MFG1252147.1"/>
    </source>
</evidence>
<dbReference type="EMBL" id="JBAFUR010000002">
    <property type="protein sequence ID" value="MFG1252147.1"/>
    <property type="molecule type" value="Genomic_DNA"/>
</dbReference>
<protein>
    <submittedName>
        <fullName evidence="2">DUF937 domain-containing protein</fullName>
    </submittedName>
</protein>
<reference evidence="2 3" key="1">
    <citation type="submission" date="2024-02" db="EMBL/GenBank/DDBJ databases">
        <title>Expansion and revision of Xanthobacter and proposal of Roseixanthobacter gen. nov.</title>
        <authorList>
            <person name="Soltysiak M.P.M."/>
            <person name="Jalihal A."/>
            <person name="Ory A."/>
            <person name="Chrisophersen C."/>
            <person name="Lee A.D."/>
            <person name="Boulton J."/>
            <person name="Springer M."/>
        </authorList>
    </citation>
    <scope>NUCLEOTIDE SEQUENCE [LARGE SCALE GENOMIC DNA]</scope>
    <source>
        <strain evidence="2 3">CB5</strain>
    </source>
</reference>
<feature type="compositionally biased region" description="Polar residues" evidence="1">
    <location>
        <begin position="314"/>
        <end position="323"/>
    </location>
</feature>
<accession>A0ABW6ZEC3</accession>
<dbReference type="Pfam" id="PF06078">
    <property type="entry name" value="DUF937"/>
    <property type="match status" value="1"/>
</dbReference>
<comment type="caution">
    <text evidence="2">The sequence shown here is derived from an EMBL/GenBank/DDBJ whole genome shotgun (WGS) entry which is preliminary data.</text>
</comment>
<dbReference type="InterPro" id="IPR009282">
    <property type="entry name" value="DUF937"/>
</dbReference>
<name>A0ABW6ZEC3_9HYPH</name>
<proteinExistence type="predicted"/>
<dbReference type="RefSeq" id="WP_394008453.1">
    <property type="nucleotide sequence ID" value="NZ_JBAFUR010000002.1"/>
</dbReference>
<organism evidence="2 3">
    <name type="scientific">Xanthobacter aminoxidans</name>
    <dbReference type="NCBI Taxonomy" id="186280"/>
    <lineage>
        <taxon>Bacteria</taxon>
        <taxon>Pseudomonadati</taxon>
        <taxon>Pseudomonadota</taxon>
        <taxon>Alphaproteobacteria</taxon>
        <taxon>Hyphomicrobiales</taxon>
        <taxon>Xanthobacteraceae</taxon>
        <taxon>Xanthobacter</taxon>
    </lineage>
</organism>
<evidence type="ECO:0000256" key="1">
    <source>
        <dbReference type="SAM" id="MobiDB-lite"/>
    </source>
</evidence>